<proteinExistence type="predicted"/>
<evidence type="ECO:0000256" key="1">
    <source>
        <dbReference type="SAM" id="Phobius"/>
    </source>
</evidence>
<keyword evidence="3" id="KW-1185">Reference proteome</keyword>
<keyword evidence="1" id="KW-1133">Transmembrane helix</keyword>
<comment type="caution">
    <text evidence="2">The sequence shown here is derived from an EMBL/GenBank/DDBJ whole genome shotgun (WGS) entry which is preliminary data.</text>
</comment>
<dbReference type="EMBL" id="REGN01008406">
    <property type="protein sequence ID" value="RNA03651.1"/>
    <property type="molecule type" value="Genomic_DNA"/>
</dbReference>
<dbReference type="AlphaFoldDB" id="A0A3M7PY26"/>
<reference evidence="2 3" key="1">
    <citation type="journal article" date="2018" name="Sci. Rep.">
        <title>Genomic signatures of local adaptation to the degree of environmental predictability in rotifers.</title>
        <authorList>
            <person name="Franch-Gras L."/>
            <person name="Hahn C."/>
            <person name="Garcia-Roger E.M."/>
            <person name="Carmona M.J."/>
            <person name="Serra M."/>
            <person name="Gomez A."/>
        </authorList>
    </citation>
    <scope>NUCLEOTIDE SEQUENCE [LARGE SCALE GENOMIC DNA]</scope>
    <source>
        <strain evidence="2">HYR1</strain>
    </source>
</reference>
<evidence type="ECO:0000313" key="2">
    <source>
        <dbReference type="EMBL" id="RNA03651.1"/>
    </source>
</evidence>
<name>A0A3M7PY26_BRAPC</name>
<organism evidence="2 3">
    <name type="scientific">Brachionus plicatilis</name>
    <name type="common">Marine rotifer</name>
    <name type="synonym">Brachionus muelleri</name>
    <dbReference type="NCBI Taxonomy" id="10195"/>
    <lineage>
        <taxon>Eukaryota</taxon>
        <taxon>Metazoa</taxon>
        <taxon>Spiralia</taxon>
        <taxon>Gnathifera</taxon>
        <taxon>Rotifera</taxon>
        <taxon>Eurotatoria</taxon>
        <taxon>Monogononta</taxon>
        <taxon>Pseudotrocha</taxon>
        <taxon>Ploima</taxon>
        <taxon>Brachionidae</taxon>
        <taxon>Brachionus</taxon>
    </lineage>
</organism>
<gene>
    <name evidence="2" type="ORF">BpHYR1_031542</name>
</gene>
<evidence type="ECO:0008006" key="4">
    <source>
        <dbReference type="Google" id="ProtNLM"/>
    </source>
</evidence>
<accession>A0A3M7PY26</accession>
<dbReference type="Proteomes" id="UP000276133">
    <property type="component" value="Unassembled WGS sequence"/>
</dbReference>
<evidence type="ECO:0000313" key="3">
    <source>
        <dbReference type="Proteomes" id="UP000276133"/>
    </source>
</evidence>
<keyword evidence="1" id="KW-0472">Membrane</keyword>
<sequence>IKYLIIFFKLASFFSNFVPLYFGFKFFNYDQFGRGNSKHSFLNWLTVRTFLPYSIIEQKNQTFLIIISRKQFKNCNLQFFKVCILFLSKTEQNENEQNFYFALKFNY</sequence>
<feature type="transmembrane region" description="Helical" evidence="1">
    <location>
        <begin position="6"/>
        <end position="24"/>
    </location>
</feature>
<protein>
    <recommendedName>
        <fullName evidence="4">Transmembrane protein</fullName>
    </recommendedName>
</protein>
<feature type="non-terminal residue" evidence="2">
    <location>
        <position position="1"/>
    </location>
</feature>
<keyword evidence="1" id="KW-0812">Transmembrane</keyword>